<evidence type="ECO:0000313" key="2">
    <source>
        <dbReference type="Proteomes" id="UP000552954"/>
    </source>
</evidence>
<proteinExistence type="predicted"/>
<comment type="caution">
    <text evidence="1">The sequence shown here is derived from an EMBL/GenBank/DDBJ whole genome shotgun (WGS) entry which is preliminary data.</text>
</comment>
<accession>A0A849KG47</accession>
<dbReference type="AlphaFoldDB" id="A0A849KG47"/>
<sequence length="60" mass="6967">MVHPQWVVRQRVRGWYEGAGLRGWAFRPVLEEGTPLQREHEERWETLLAQLRAAGAKVSA</sequence>
<reference evidence="1 2" key="1">
    <citation type="submission" date="2020-05" db="EMBL/GenBank/DDBJ databases">
        <authorList>
            <person name="Khan S.A."/>
            <person name="Jeon C.O."/>
            <person name="Chun B.H."/>
        </authorList>
    </citation>
    <scope>NUCLEOTIDE SEQUENCE [LARGE SCALE GENOMIC DNA]</scope>
    <source>
        <strain evidence="1 2">B156</strain>
    </source>
</reference>
<dbReference type="EMBL" id="JABFCS010000001">
    <property type="protein sequence ID" value="NNU44426.1"/>
    <property type="molecule type" value="Genomic_DNA"/>
</dbReference>
<evidence type="ECO:0000313" key="1">
    <source>
        <dbReference type="EMBL" id="NNU44426.1"/>
    </source>
</evidence>
<protein>
    <submittedName>
        <fullName evidence="1">Uncharacterized protein</fullName>
    </submittedName>
</protein>
<keyword evidence="2" id="KW-1185">Reference proteome</keyword>
<gene>
    <name evidence="1" type="ORF">HK415_16505</name>
</gene>
<reference evidence="1 2" key="2">
    <citation type="submission" date="2020-06" db="EMBL/GenBank/DDBJ databases">
        <title>Ramlibacter rhizophilus sp. nov., isolated from rhizosphere soil of national flower Mugunghwa from South Korea.</title>
        <authorList>
            <person name="Zheng-Fei Y."/>
            <person name="Huan T."/>
        </authorList>
    </citation>
    <scope>NUCLEOTIDE SEQUENCE [LARGE SCALE GENOMIC DNA]</scope>
    <source>
        <strain evidence="1 2">B156</strain>
    </source>
</reference>
<name>A0A849KG47_9BURK</name>
<dbReference type="Proteomes" id="UP000552954">
    <property type="component" value="Unassembled WGS sequence"/>
</dbReference>
<dbReference type="RefSeq" id="WP_171561165.1">
    <property type="nucleotide sequence ID" value="NZ_JABFCS010000001.1"/>
</dbReference>
<organism evidence="1 2">
    <name type="scientific">Ramlibacter montanisoli</name>
    <dbReference type="NCBI Taxonomy" id="2732512"/>
    <lineage>
        <taxon>Bacteria</taxon>
        <taxon>Pseudomonadati</taxon>
        <taxon>Pseudomonadota</taxon>
        <taxon>Betaproteobacteria</taxon>
        <taxon>Burkholderiales</taxon>
        <taxon>Comamonadaceae</taxon>
        <taxon>Ramlibacter</taxon>
    </lineage>
</organism>